<keyword evidence="5" id="KW-1185">Reference proteome</keyword>
<evidence type="ECO:0000259" key="3">
    <source>
        <dbReference type="Pfam" id="PF25967"/>
    </source>
</evidence>
<organism evidence="4 5">
    <name type="scientific">Aquisphaera giovannonii</name>
    <dbReference type="NCBI Taxonomy" id="406548"/>
    <lineage>
        <taxon>Bacteria</taxon>
        <taxon>Pseudomonadati</taxon>
        <taxon>Planctomycetota</taxon>
        <taxon>Planctomycetia</taxon>
        <taxon>Isosphaerales</taxon>
        <taxon>Isosphaeraceae</taxon>
        <taxon>Aquisphaera</taxon>
    </lineage>
</organism>
<evidence type="ECO:0000259" key="2">
    <source>
        <dbReference type="Pfam" id="PF25944"/>
    </source>
</evidence>
<name>A0A5B9VTD8_9BACT</name>
<evidence type="ECO:0000313" key="5">
    <source>
        <dbReference type="Proteomes" id="UP000324233"/>
    </source>
</evidence>
<dbReference type="GO" id="GO:0022857">
    <property type="term" value="F:transmembrane transporter activity"/>
    <property type="evidence" value="ECO:0007669"/>
    <property type="project" value="InterPro"/>
</dbReference>
<dbReference type="PANTHER" id="PTHR30158">
    <property type="entry name" value="ACRA/E-RELATED COMPONENT OF DRUG EFFLUX TRANSPORTER"/>
    <property type="match status" value="1"/>
</dbReference>
<dbReference type="Gene3D" id="2.40.30.170">
    <property type="match status" value="1"/>
</dbReference>
<dbReference type="Gene3D" id="1.10.287.470">
    <property type="entry name" value="Helix hairpin bin"/>
    <property type="match status" value="1"/>
</dbReference>
<feature type="domain" description="Multidrug resistance protein MdtA-like C-terminal permuted SH3" evidence="3">
    <location>
        <begin position="326"/>
        <end position="385"/>
    </location>
</feature>
<dbReference type="GO" id="GO:0030313">
    <property type="term" value="C:cell envelope"/>
    <property type="evidence" value="ECO:0007669"/>
    <property type="project" value="UniProtKB-SubCell"/>
</dbReference>
<evidence type="ECO:0000256" key="1">
    <source>
        <dbReference type="ARBA" id="ARBA00009477"/>
    </source>
</evidence>
<dbReference type="Gene3D" id="2.40.50.100">
    <property type="match status" value="1"/>
</dbReference>
<dbReference type="EMBL" id="CP042997">
    <property type="protein sequence ID" value="QEH31766.1"/>
    <property type="molecule type" value="Genomic_DNA"/>
</dbReference>
<dbReference type="OrthoDB" id="9816569at2"/>
<protein>
    <submittedName>
        <fullName evidence="4">Efflux pump periplasmic linker BepF</fullName>
    </submittedName>
</protein>
<dbReference type="Pfam" id="PF25944">
    <property type="entry name" value="Beta-barrel_RND"/>
    <property type="match status" value="1"/>
</dbReference>
<proteinExistence type="inferred from homology"/>
<dbReference type="GO" id="GO:0005886">
    <property type="term" value="C:plasma membrane"/>
    <property type="evidence" value="ECO:0007669"/>
    <property type="project" value="TreeGrafter"/>
</dbReference>
<reference evidence="4 5" key="1">
    <citation type="submission" date="2019-08" db="EMBL/GenBank/DDBJ databases">
        <title>Deep-cultivation of Planctomycetes and their phenomic and genomic characterization uncovers novel biology.</title>
        <authorList>
            <person name="Wiegand S."/>
            <person name="Jogler M."/>
            <person name="Boedeker C."/>
            <person name="Pinto D."/>
            <person name="Vollmers J."/>
            <person name="Rivas-Marin E."/>
            <person name="Kohn T."/>
            <person name="Peeters S.H."/>
            <person name="Heuer A."/>
            <person name="Rast P."/>
            <person name="Oberbeckmann S."/>
            <person name="Bunk B."/>
            <person name="Jeske O."/>
            <person name="Meyerdierks A."/>
            <person name="Storesund J.E."/>
            <person name="Kallscheuer N."/>
            <person name="Luecker S."/>
            <person name="Lage O.M."/>
            <person name="Pohl T."/>
            <person name="Merkel B.J."/>
            <person name="Hornburger P."/>
            <person name="Mueller R.-W."/>
            <person name="Bruemmer F."/>
            <person name="Labrenz M."/>
            <person name="Spormann A.M."/>
            <person name="Op den Camp H."/>
            <person name="Overmann J."/>
            <person name="Amann R."/>
            <person name="Jetten M.S.M."/>
            <person name="Mascher T."/>
            <person name="Medema M.H."/>
            <person name="Devos D.P."/>
            <person name="Kaster A.-K."/>
            <person name="Ovreas L."/>
            <person name="Rohde M."/>
            <person name="Galperin M.Y."/>
            <person name="Jogler C."/>
        </authorList>
    </citation>
    <scope>NUCLEOTIDE SEQUENCE [LARGE SCALE GENOMIC DNA]</scope>
    <source>
        <strain evidence="4 5">OJF2</strain>
    </source>
</reference>
<comment type="similarity">
    <text evidence="1">Belongs to the membrane fusion protein (MFP) (TC 8.A.1) family.</text>
</comment>
<dbReference type="Gene3D" id="2.40.420.20">
    <property type="match status" value="1"/>
</dbReference>
<dbReference type="Pfam" id="PF25967">
    <property type="entry name" value="RND-MFP_C"/>
    <property type="match status" value="1"/>
</dbReference>
<feature type="domain" description="Multidrug resistance protein MdtA-like beta-barrel" evidence="2">
    <location>
        <begin position="240"/>
        <end position="320"/>
    </location>
</feature>
<accession>A0A5B9VTD8</accession>
<dbReference type="SUPFAM" id="SSF111369">
    <property type="entry name" value="HlyD-like secretion proteins"/>
    <property type="match status" value="1"/>
</dbReference>
<dbReference type="GO" id="GO:0046677">
    <property type="term" value="P:response to antibiotic"/>
    <property type="evidence" value="ECO:0007669"/>
    <property type="project" value="TreeGrafter"/>
</dbReference>
<dbReference type="NCBIfam" id="TIGR01730">
    <property type="entry name" value="RND_mfp"/>
    <property type="match status" value="1"/>
</dbReference>
<dbReference type="RefSeq" id="WP_148590481.1">
    <property type="nucleotide sequence ID" value="NZ_CP042997.1"/>
</dbReference>
<evidence type="ECO:0000313" key="4">
    <source>
        <dbReference type="EMBL" id="QEH31766.1"/>
    </source>
</evidence>
<dbReference type="InterPro" id="IPR058627">
    <property type="entry name" value="MdtA-like_C"/>
</dbReference>
<dbReference type="Proteomes" id="UP000324233">
    <property type="component" value="Chromosome"/>
</dbReference>
<gene>
    <name evidence="4" type="primary">bepF_1</name>
    <name evidence="4" type="ORF">OJF2_02310</name>
</gene>
<dbReference type="KEGG" id="agv:OJF2_02310"/>
<dbReference type="InterPro" id="IPR006143">
    <property type="entry name" value="RND_pump_MFP"/>
</dbReference>
<dbReference type="AlphaFoldDB" id="A0A5B9VTD8"/>
<dbReference type="InterPro" id="IPR058626">
    <property type="entry name" value="MdtA-like_b-barrel"/>
</dbReference>
<sequence>MNPFAFAMRRPFAALFLLLALAAGGVLGLAKMHAAGVSPIKSPRVNEYLASIDTHADRIKEKVVSHLEAYLHPKAVERHEEHHKIVVTSPEATDVTLTRNYVCQIHSKQHIKVCAMEGGYLTQILIQEGQRVRKGDVMFKVVPTLYESKLKAEMAEAQLARLEYNYTKKLSEEKVISPNEVALLQAKMERAQAKAALAQAELNFTDVRAPFDGIVDRLHEQLGSLIKEGDVLTTLSDNSTMWVYFNVPEADYLAYMEAAERSADQKVELVLANHETFSQVGRISAIEAKFNNETGNIPFRADFPNPKGLLRHGQTGNVMLSHVSHNAVVIPQRSVFEVLAKRYVYVVDKDDVVHQREITVRHEMDDIFVIDKGLAPGEKIVLEGGRQIHDGEKVEYEFNPPALVMANLKFKAE</sequence>
<dbReference type="PANTHER" id="PTHR30158:SF23">
    <property type="entry name" value="MULTIDRUG RESISTANCE PROTEIN MEXA"/>
    <property type="match status" value="1"/>
</dbReference>